<evidence type="ECO:0000313" key="12">
    <source>
        <dbReference type="Proteomes" id="UP000670152"/>
    </source>
</evidence>
<dbReference type="PANTHER" id="PTHR11058:SF9">
    <property type="entry name" value="NADH-UBIQUINONE OXIDOREDUCTASE CHAIN 3"/>
    <property type="match status" value="1"/>
</dbReference>
<feature type="transmembrane region" description="Helical" evidence="10">
    <location>
        <begin position="86"/>
        <end position="105"/>
    </location>
</feature>
<feature type="non-terminal residue" evidence="11">
    <location>
        <position position="1"/>
    </location>
</feature>
<dbReference type="Pfam" id="PF00507">
    <property type="entry name" value="Oxidored_q4"/>
    <property type="match status" value="1"/>
</dbReference>
<keyword evidence="5 10" id="KW-0812">Transmembrane</keyword>
<dbReference type="AlphaFoldDB" id="A0A836K210"/>
<evidence type="ECO:0000313" key="11">
    <source>
        <dbReference type="EMBL" id="KAG5335130.1"/>
    </source>
</evidence>
<dbReference type="GO" id="GO:0008137">
    <property type="term" value="F:NADH dehydrogenase (ubiquinone) activity"/>
    <property type="evidence" value="ECO:0007669"/>
    <property type="project" value="UniProtKB-EC"/>
</dbReference>
<proteinExistence type="inferred from homology"/>
<evidence type="ECO:0000256" key="4">
    <source>
        <dbReference type="ARBA" id="ARBA00022448"/>
    </source>
</evidence>
<name>A0A836K210_9HYME</name>
<sequence length="113" mass="13210">ILIIILIIIFLISLSSILLLINFFISKKINLNQEKISSFECGFNPLSNARLPFRIQFFIISLIFLIFDIEIALLLPLIYLSSNFNPFITLYSFLFLFILIIGLYTEYNEYSLD</sequence>
<dbReference type="InterPro" id="IPR038430">
    <property type="entry name" value="NDAH_ubi_oxred_su3_sf"/>
</dbReference>
<gene>
    <name evidence="11" type="primary">nd3_1</name>
    <name evidence="11" type="ORF">G6Z77_0003853</name>
</gene>
<dbReference type="GO" id="GO:0030964">
    <property type="term" value="C:NADH dehydrogenase complex"/>
    <property type="evidence" value="ECO:0007669"/>
    <property type="project" value="TreeGrafter"/>
</dbReference>
<evidence type="ECO:0000256" key="1">
    <source>
        <dbReference type="ARBA" id="ARBA00004370"/>
    </source>
</evidence>
<comment type="similarity">
    <text evidence="2">Belongs to the complex I subunit 3 family.</text>
</comment>
<evidence type="ECO:0000256" key="2">
    <source>
        <dbReference type="ARBA" id="ARBA00008472"/>
    </source>
</evidence>
<feature type="non-terminal residue" evidence="11">
    <location>
        <position position="113"/>
    </location>
</feature>
<keyword evidence="6 10" id="KW-1133">Transmembrane helix</keyword>
<evidence type="ECO:0000256" key="3">
    <source>
        <dbReference type="ARBA" id="ARBA00021007"/>
    </source>
</evidence>
<comment type="catalytic activity">
    <reaction evidence="9">
        <text>a ubiquinone + NADH + 5 H(+)(in) = a ubiquinol + NAD(+) + 4 H(+)(out)</text>
        <dbReference type="Rhea" id="RHEA:29091"/>
        <dbReference type="Rhea" id="RHEA-COMP:9565"/>
        <dbReference type="Rhea" id="RHEA-COMP:9566"/>
        <dbReference type="ChEBI" id="CHEBI:15378"/>
        <dbReference type="ChEBI" id="CHEBI:16389"/>
        <dbReference type="ChEBI" id="CHEBI:17976"/>
        <dbReference type="ChEBI" id="CHEBI:57540"/>
        <dbReference type="ChEBI" id="CHEBI:57945"/>
        <dbReference type="EC" id="7.1.1.2"/>
    </reaction>
</comment>
<accession>A0A836K210</accession>
<keyword evidence="7 10" id="KW-0472">Membrane</keyword>
<feature type="transmembrane region" description="Helical" evidence="10">
    <location>
        <begin position="6"/>
        <end position="25"/>
    </location>
</feature>
<dbReference type="EMBL" id="JAANIB010004162">
    <property type="protein sequence ID" value="KAG5335130.1"/>
    <property type="molecule type" value="Genomic_DNA"/>
</dbReference>
<dbReference type="Proteomes" id="UP000670152">
    <property type="component" value="Unassembled WGS sequence"/>
</dbReference>
<evidence type="ECO:0000256" key="8">
    <source>
        <dbReference type="ARBA" id="ARBA00031029"/>
    </source>
</evidence>
<protein>
    <recommendedName>
        <fullName evidence="3">NADH-ubiquinone oxidoreductase chain 3</fullName>
    </recommendedName>
    <alternativeName>
        <fullName evidence="8">NADH dehydrogenase subunit 3</fullName>
    </alternativeName>
</protein>
<keyword evidence="12" id="KW-1185">Reference proteome</keyword>
<evidence type="ECO:0000256" key="7">
    <source>
        <dbReference type="ARBA" id="ARBA00023136"/>
    </source>
</evidence>
<feature type="transmembrane region" description="Helical" evidence="10">
    <location>
        <begin position="57"/>
        <end position="80"/>
    </location>
</feature>
<organism evidence="11 12">
    <name type="scientific">Acromyrmex heyeri</name>
    <dbReference type="NCBI Taxonomy" id="230685"/>
    <lineage>
        <taxon>Eukaryota</taxon>
        <taxon>Metazoa</taxon>
        <taxon>Ecdysozoa</taxon>
        <taxon>Arthropoda</taxon>
        <taxon>Hexapoda</taxon>
        <taxon>Insecta</taxon>
        <taxon>Pterygota</taxon>
        <taxon>Neoptera</taxon>
        <taxon>Endopterygota</taxon>
        <taxon>Hymenoptera</taxon>
        <taxon>Apocrita</taxon>
        <taxon>Aculeata</taxon>
        <taxon>Formicoidea</taxon>
        <taxon>Formicidae</taxon>
        <taxon>Myrmicinae</taxon>
        <taxon>Acromyrmex</taxon>
    </lineage>
</organism>
<evidence type="ECO:0000256" key="9">
    <source>
        <dbReference type="ARBA" id="ARBA00049551"/>
    </source>
</evidence>
<reference evidence="11 12" key="1">
    <citation type="submission" date="2020-02" db="EMBL/GenBank/DDBJ databases">
        <title>Relaxed selection underlies rapid genomic changes in the transitions from sociality to social parasitism in ants.</title>
        <authorList>
            <person name="Bi X."/>
        </authorList>
    </citation>
    <scope>NUCLEOTIDE SEQUENCE [LARGE SCALE GENOMIC DNA]</scope>
    <source>
        <strain evidence="11">BGI-DK2014b</strain>
        <tissue evidence="11">Whole body</tissue>
    </source>
</reference>
<dbReference type="Gene3D" id="1.20.58.1610">
    <property type="entry name" value="NADH:ubiquinone/plastoquinone oxidoreductase, chain 3"/>
    <property type="match status" value="1"/>
</dbReference>
<keyword evidence="4" id="KW-0813">Transport</keyword>
<evidence type="ECO:0000256" key="10">
    <source>
        <dbReference type="SAM" id="Phobius"/>
    </source>
</evidence>
<dbReference type="PANTHER" id="PTHR11058">
    <property type="entry name" value="NADH-UBIQUINONE OXIDOREDUCTASE CHAIN 3"/>
    <property type="match status" value="1"/>
</dbReference>
<comment type="subcellular location">
    <subcellularLocation>
        <location evidence="1">Membrane</location>
    </subcellularLocation>
</comment>
<comment type="caution">
    <text evidence="11">The sequence shown here is derived from an EMBL/GenBank/DDBJ whole genome shotgun (WGS) entry which is preliminary data.</text>
</comment>
<dbReference type="InterPro" id="IPR000440">
    <property type="entry name" value="NADH_UbQ/plastoQ_OxRdtase_su3"/>
</dbReference>
<evidence type="ECO:0000256" key="5">
    <source>
        <dbReference type="ARBA" id="ARBA00022692"/>
    </source>
</evidence>
<evidence type="ECO:0000256" key="6">
    <source>
        <dbReference type="ARBA" id="ARBA00022989"/>
    </source>
</evidence>